<sequence>ASASAYACIVPTQAQLLIVSCHAISDYNRTSPLVLARFDTTTSGKGWDNN</sequence>
<protein>
    <submittedName>
        <fullName evidence="1">Uncharacterized protein</fullName>
    </submittedName>
</protein>
<dbReference type="AlphaFoldDB" id="A0A2P5BIT7"/>
<keyword evidence="2" id="KW-1185">Reference proteome</keyword>
<evidence type="ECO:0000313" key="2">
    <source>
        <dbReference type="Proteomes" id="UP000237000"/>
    </source>
</evidence>
<dbReference type="OrthoDB" id="10415395at2759"/>
<comment type="caution">
    <text evidence="1">The sequence shown here is derived from an EMBL/GenBank/DDBJ whole genome shotgun (WGS) entry which is preliminary data.</text>
</comment>
<proteinExistence type="predicted"/>
<reference evidence="2" key="1">
    <citation type="submission" date="2016-06" db="EMBL/GenBank/DDBJ databases">
        <title>Parallel loss of symbiosis genes in relatives of nitrogen-fixing non-legume Parasponia.</title>
        <authorList>
            <person name="Van Velzen R."/>
            <person name="Holmer R."/>
            <person name="Bu F."/>
            <person name="Rutten L."/>
            <person name="Van Zeijl A."/>
            <person name="Liu W."/>
            <person name="Santuari L."/>
            <person name="Cao Q."/>
            <person name="Sharma T."/>
            <person name="Shen D."/>
            <person name="Roswanjaya Y."/>
            <person name="Wardhani T."/>
            <person name="Kalhor M.S."/>
            <person name="Jansen J."/>
            <person name="Van den Hoogen J."/>
            <person name="Gungor B."/>
            <person name="Hartog M."/>
            <person name="Hontelez J."/>
            <person name="Verver J."/>
            <person name="Yang W.-C."/>
            <person name="Schijlen E."/>
            <person name="Repin R."/>
            <person name="Schilthuizen M."/>
            <person name="Schranz E."/>
            <person name="Heidstra R."/>
            <person name="Miyata K."/>
            <person name="Fedorova E."/>
            <person name="Kohlen W."/>
            <person name="Bisseling T."/>
            <person name="Smit S."/>
            <person name="Geurts R."/>
        </authorList>
    </citation>
    <scope>NUCLEOTIDE SEQUENCE [LARGE SCALE GENOMIC DNA]</scope>
    <source>
        <strain evidence="2">cv. RG33-2</strain>
    </source>
</reference>
<accession>A0A2P5BIT7</accession>
<dbReference type="Proteomes" id="UP000237000">
    <property type="component" value="Unassembled WGS sequence"/>
</dbReference>
<dbReference type="EMBL" id="JXTC01000512">
    <property type="protein sequence ID" value="PON48712.1"/>
    <property type="molecule type" value="Genomic_DNA"/>
</dbReference>
<evidence type="ECO:0000313" key="1">
    <source>
        <dbReference type="EMBL" id="PON48712.1"/>
    </source>
</evidence>
<dbReference type="InParanoid" id="A0A2P5BIT7"/>
<name>A0A2P5BIT7_TREOI</name>
<gene>
    <name evidence="1" type="ORF">TorRG33x02_319350</name>
</gene>
<organism evidence="1 2">
    <name type="scientific">Trema orientale</name>
    <name type="common">Charcoal tree</name>
    <name type="synonym">Celtis orientalis</name>
    <dbReference type="NCBI Taxonomy" id="63057"/>
    <lineage>
        <taxon>Eukaryota</taxon>
        <taxon>Viridiplantae</taxon>
        <taxon>Streptophyta</taxon>
        <taxon>Embryophyta</taxon>
        <taxon>Tracheophyta</taxon>
        <taxon>Spermatophyta</taxon>
        <taxon>Magnoliopsida</taxon>
        <taxon>eudicotyledons</taxon>
        <taxon>Gunneridae</taxon>
        <taxon>Pentapetalae</taxon>
        <taxon>rosids</taxon>
        <taxon>fabids</taxon>
        <taxon>Rosales</taxon>
        <taxon>Cannabaceae</taxon>
        <taxon>Trema</taxon>
    </lineage>
</organism>
<feature type="non-terminal residue" evidence="1">
    <location>
        <position position="1"/>
    </location>
</feature>